<dbReference type="EMBL" id="JANCLU010000008">
    <property type="protein sequence ID" value="MCP8938944.1"/>
    <property type="molecule type" value="Genomic_DNA"/>
</dbReference>
<organism evidence="3 4">
    <name type="scientific">Alsobacter ponti</name>
    <dbReference type="NCBI Taxonomy" id="2962936"/>
    <lineage>
        <taxon>Bacteria</taxon>
        <taxon>Pseudomonadati</taxon>
        <taxon>Pseudomonadota</taxon>
        <taxon>Alphaproteobacteria</taxon>
        <taxon>Hyphomicrobiales</taxon>
        <taxon>Alsobacteraceae</taxon>
        <taxon>Alsobacter</taxon>
    </lineage>
</organism>
<accession>A0ABT1LBV3</accession>
<feature type="transmembrane region" description="Helical" evidence="1">
    <location>
        <begin position="37"/>
        <end position="57"/>
    </location>
</feature>
<proteinExistence type="predicted"/>
<evidence type="ECO:0000259" key="2">
    <source>
        <dbReference type="Pfam" id="PF07786"/>
    </source>
</evidence>
<sequence length="357" mass="37168">MSAPQPTLPPPPAAAPGVPLFPAATPRIPAIDVARGVAIVAMVIYHFTWDLGFFGVIGLKAGIDPAWRLFAKLIAGSFLALVGVGLVLAHRDGVRRGPFLTRLAFVAGGALLVSLSTWMMDADSFVFFGILHCIAVSSVLALPFVRAPVWLTAAVAAIVLALPAFVFSTTLDGPAWWWLGLSASLPRTNDFEPIFPWFGVVLGGVALARLALAAGLDAALARWAAADPVSRGLRWAGRHSLVIYLVHQPALFGLLSLAVAVGLPVRATAPAPGARVDRFVEACIAECRGAGADAAYCAAGCQCIANELAGTDIPGRSLAGRASDADRLRIRDAALMCKGQEMDDSPAESAPAPEPAK</sequence>
<reference evidence="3 4" key="1">
    <citation type="submission" date="2022-07" db="EMBL/GenBank/DDBJ databases">
        <authorList>
            <person name="Li W.-J."/>
            <person name="Deng Q.-Q."/>
        </authorList>
    </citation>
    <scope>NUCLEOTIDE SEQUENCE [LARGE SCALE GENOMIC DNA]</scope>
    <source>
        <strain evidence="3 4">SYSU M60028</strain>
    </source>
</reference>
<feature type="transmembrane region" description="Helical" evidence="1">
    <location>
        <begin position="241"/>
        <end position="263"/>
    </location>
</feature>
<evidence type="ECO:0000256" key="1">
    <source>
        <dbReference type="SAM" id="Phobius"/>
    </source>
</evidence>
<name>A0ABT1LBV3_9HYPH</name>
<feature type="transmembrane region" description="Helical" evidence="1">
    <location>
        <begin position="125"/>
        <end position="142"/>
    </location>
</feature>
<dbReference type="RefSeq" id="WP_254741493.1">
    <property type="nucleotide sequence ID" value="NZ_JANCLU010000008.1"/>
</dbReference>
<feature type="domain" description="Heparan-alpha-glucosaminide N-acetyltransferase catalytic" evidence="2">
    <location>
        <begin position="27"/>
        <end position="249"/>
    </location>
</feature>
<evidence type="ECO:0000313" key="4">
    <source>
        <dbReference type="Proteomes" id="UP001205890"/>
    </source>
</evidence>
<evidence type="ECO:0000313" key="3">
    <source>
        <dbReference type="EMBL" id="MCP8938944.1"/>
    </source>
</evidence>
<feature type="transmembrane region" description="Helical" evidence="1">
    <location>
        <begin position="100"/>
        <end position="119"/>
    </location>
</feature>
<keyword evidence="4" id="KW-1185">Reference proteome</keyword>
<feature type="transmembrane region" description="Helical" evidence="1">
    <location>
        <begin position="194"/>
        <end position="220"/>
    </location>
</feature>
<keyword evidence="1" id="KW-1133">Transmembrane helix</keyword>
<dbReference type="InterPro" id="IPR012429">
    <property type="entry name" value="HGSNAT_cat"/>
</dbReference>
<keyword evidence="1" id="KW-0472">Membrane</keyword>
<keyword evidence="1" id="KW-0812">Transmembrane</keyword>
<dbReference type="Proteomes" id="UP001205890">
    <property type="component" value="Unassembled WGS sequence"/>
</dbReference>
<protein>
    <submittedName>
        <fullName evidence="3">DUF1624 domain-containing protein</fullName>
    </submittedName>
</protein>
<feature type="transmembrane region" description="Helical" evidence="1">
    <location>
        <begin position="69"/>
        <end position="88"/>
    </location>
</feature>
<feature type="transmembrane region" description="Helical" evidence="1">
    <location>
        <begin position="149"/>
        <end position="171"/>
    </location>
</feature>
<dbReference type="Pfam" id="PF07786">
    <property type="entry name" value="HGSNAT_cat"/>
    <property type="match status" value="1"/>
</dbReference>
<gene>
    <name evidence="3" type="ORF">NK718_10490</name>
</gene>
<comment type="caution">
    <text evidence="3">The sequence shown here is derived from an EMBL/GenBank/DDBJ whole genome shotgun (WGS) entry which is preliminary data.</text>
</comment>